<keyword evidence="10" id="KW-1185">Reference proteome</keyword>
<dbReference type="PANTHER" id="PTHR11848:SF119">
    <property type="entry name" value="TGF-BETA FAMILY PROFILE DOMAIN-CONTAINING PROTEIN"/>
    <property type="match status" value="1"/>
</dbReference>
<evidence type="ECO:0000256" key="6">
    <source>
        <dbReference type="RuleBase" id="RU000354"/>
    </source>
</evidence>
<gene>
    <name evidence="9" type="primary">BMP6</name>
    <name evidence="9" type="ORF">Bhyg_17320</name>
</gene>
<dbReference type="AlphaFoldDB" id="A0A9Q0RU10"/>
<dbReference type="OrthoDB" id="5949851at2759"/>
<organism evidence="9 10">
    <name type="scientific">Pseudolycoriella hygida</name>
    <dbReference type="NCBI Taxonomy" id="35572"/>
    <lineage>
        <taxon>Eukaryota</taxon>
        <taxon>Metazoa</taxon>
        <taxon>Ecdysozoa</taxon>
        <taxon>Arthropoda</taxon>
        <taxon>Hexapoda</taxon>
        <taxon>Insecta</taxon>
        <taxon>Pterygota</taxon>
        <taxon>Neoptera</taxon>
        <taxon>Endopterygota</taxon>
        <taxon>Diptera</taxon>
        <taxon>Nematocera</taxon>
        <taxon>Sciaroidea</taxon>
        <taxon>Sciaridae</taxon>
        <taxon>Pseudolycoriella</taxon>
    </lineage>
</organism>
<accession>A0A9Q0RU10</accession>
<evidence type="ECO:0000256" key="3">
    <source>
        <dbReference type="ARBA" id="ARBA00022525"/>
    </source>
</evidence>
<proteinExistence type="inferred from homology"/>
<dbReference type="PROSITE" id="PS00250">
    <property type="entry name" value="TGF_BETA_1"/>
    <property type="match status" value="1"/>
</dbReference>
<evidence type="ECO:0000256" key="2">
    <source>
        <dbReference type="ARBA" id="ARBA00006656"/>
    </source>
</evidence>
<dbReference type="Proteomes" id="UP001151699">
    <property type="component" value="Unassembled WGS sequence"/>
</dbReference>
<dbReference type="PROSITE" id="PS51362">
    <property type="entry name" value="TGF_BETA_2"/>
    <property type="match status" value="1"/>
</dbReference>
<dbReference type="CDD" id="cd13755">
    <property type="entry name" value="TGF_beta_maverick"/>
    <property type="match status" value="1"/>
</dbReference>
<dbReference type="GO" id="GO:0005615">
    <property type="term" value="C:extracellular space"/>
    <property type="evidence" value="ECO:0007669"/>
    <property type="project" value="TreeGrafter"/>
</dbReference>
<evidence type="ECO:0000256" key="1">
    <source>
        <dbReference type="ARBA" id="ARBA00004613"/>
    </source>
</evidence>
<evidence type="ECO:0000256" key="7">
    <source>
        <dbReference type="SAM" id="MobiDB-lite"/>
    </source>
</evidence>
<dbReference type="EMBL" id="WJQU01006038">
    <property type="protein sequence ID" value="KAJ6602315.1"/>
    <property type="molecule type" value="Genomic_DNA"/>
</dbReference>
<evidence type="ECO:0000256" key="5">
    <source>
        <dbReference type="ARBA" id="ARBA00023157"/>
    </source>
</evidence>
<evidence type="ECO:0000313" key="10">
    <source>
        <dbReference type="Proteomes" id="UP001151699"/>
    </source>
</evidence>
<evidence type="ECO:0000313" key="9">
    <source>
        <dbReference type="EMBL" id="KAJ6602315.1"/>
    </source>
</evidence>
<name>A0A9Q0RU10_9DIPT</name>
<dbReference type="InterPro" id="IPR017948">
    <property type="entry name" value="TGFb_CS"/>
</dbReference>
<dbReference type="FunFam" id="2.10.90.10:FF:000058">
    <property type="entry name" value="Maverick"/>
    <property type="match status" value="1"/>
</dbReference>
<protein>
    <submittedName>
        <fullName evidence="9">Bone morphogenetic protein 6</fullName>
    </submittedName>
</protein>
<dbReference type="Gene3D" id="2.60.120.970">
    <property type="match status" value="1"/>
</dbReference>
<keyword evidence="3" id="KW-0964">Secreted</keyword>
<comment type="subcellular location">
    <subcellularLocation>
        <location evidence="1">Secreted</location>
    </subcellularLocation>
</comment>
<dbReference type="Pfam" id="PF00019">
    <property type="entry name" value="TGF_beta"/>
    <property type="match status" value="1"/>
</dbReference>
<evidence type="ECO:0000259" key="8">
    <source>
        <dbReference type="PROSITE" id="PS51362"/>
    </source>
</evidence>
<dbReference type="GO" id="GO:0008083">
    <property type="term" value="F:growth factor activity"/>
    <property type="evidence" value="ECO:0007669"/>
    <property type="project" value="UniProtKB-KW"/>
</dbReference>
<dbReference type="GO" id="GO:0005125">
    <property type="term" value="F:cytokine activity"/>
    <property type="evidence" value="ECO:0007669"/>
    <property type="project" value="TreeGrafter"/>
</dbReference>
<reference evidence="9" key="1">
    <citation type="submission" date="2022-07" db="EMBL/GenBank/DDBJ databases">
        <authorList>
            <person name="Trinca V."/>
            <person name="Uliana J.V.C."/>
            <person name="Torres T.T."/>
            <person name="Ward R.J."/>
            <person name="Monesi N."/>
        </authorList>
    </citation>
    <scope>NUCLEOTIDE SEQUENCE</scope>
    <source>
        <strain evidence="9">HSMRA1968</strain>
        <tissue evidence="9">Whole embryos</tissue>
    </source>
</reference>
<feature type="region of interest" description="Disordered" evidence="7">
    <location>
        <begin position="1"/>
        <end position="21"/>
    </location>
</feature>
<dbReference type="PANTHER" id="PTHR11848">
    <property type="entry name" value="TGF-BETA FAMILY"/>
    <property type="match status" value="1"/>
</dbReference>
<dbReference type="InterPro" id="IPR001839">
    <property type="entry name" value="TGF-b_C"/>
</dbReference>
<dbReference type="InterPro" id="IPR029034">
    <property type="entry name" value="Cystine-knot_cytokine"/>
</dbReference>
<keyword evidence="4 6" id="KW-0339">Growth factor</keyword>
<dbReference type="SUPFAM" id="SSF57501">
    <property type="entry name" value="Cystine-knot cytokines"/>
    <property type="match status" value="1"/>
</dbReference>
<dbReference type="SMART" id="SM00204">
    <property type="entry name" value="TGFB"/>
    <property type="match status" value="1"/>
</dbReference>
<comment type="caution">
    <text evidence="9">The sequence shown here is derived from an EMBL/GenBank/DDBJ whole genome shotgun (WGS) entry which is preliminary data.</text>
</comment>
<dbReference type="InterPro" id="IPR015615">
    <property type="entry name" value="TGF-beta-rel"/>
</dbReference>
<keyword evidence="5" id="KW-1015">Disulfide bond</keyword>
<dbReference type="Gene3D" id="2.10.90.10">
    <property type="entry name" value="Cystine-knot cytokines"/>
    <property type="match status" value="1"/>
</dbReference>
<feature type="domain" description="TGF-beta family profile" evidence="8">
    <location>
        <begin position="158"/>
        <end position="271"/>
    </location>
</feature>
<comment type="similarity">
    <text evidence="2 6">Belongs to the TGF-beta family.</text>
</comment>
<evidence type="ECO:0000256" key="4">
    <source>
        <dbReference type="ARBA" id="ARBA00023030"/>
    </source>
</evidence>
<sequence length="285" mass="32637">MKDHSSDFRHRRRRSSHTNTPNNNDLVYIRFSLPVDDLPLDIDESTLRLMIKNHSPHLLHTHQTDLISLKIYQLIEPYGRILVDTRTVPLDEIYPSSRWIEFDVSQAVENWKSGASNLGLEIHCAGCDGMGVHIVHDTSAYSDSPELSPVLNVNTKHRPRKTDCTKENHRCCRHTMDVVFKDLKGYEFIIQPKNFDAGYCRGKCPPRYNPANNHAILQSLVWKHDKTKATRPCCAPSKLMELEVLHVDENDHSKLKVSTWSDMRVLECACSYNVLLNNNHGLCGA</sequence>